<dbReference type="AlphaFoldDB" id="A0A2S8BE43"/>
<dbReference type="SUPFAM" id="SSF51735">
    <property type="entry name" value="NAD(P)-binding Rossmann-fold domains"/>
    <property type="match status" value="1"/>
</dbReference>
<dbReference type="EC" id="1.-.-.-" evidence="5"/>
<dbReference type="InterPro" id="IPR020904">
    <property type="entry name" value="Sc_DH/Rdtase_CS"/>
</dbReference>
<proteinExistence type="inferred from homology"/>
<feature type="domain" description="Ketoreductase" evidence="4">
    <location>
        <begin position="20"/>
        <end position="194"/>
    </location>
</feature>
<dbReference type="GO" id="GO:0016020">
    <property type="term" value="C:membrane"/>
    <property type="evidence" value="ECO:0007669"/>
    <property type="project" value="TreeGrafter"/>
</dbReference>
<evidence type="ECO:0000259" key="4">
    <source>
        <dbReference type="SMART" id="SM00822"/>
    </source>
</evidence>
<dbReference type="InterPro" id="IPR057326">
    <property type="entry name" value="KR_dom"/>
</dbReference>
<keyword evidence="2 5" id="KW-0560">Oxidoreductase</keyword>
<dbReference type="PROSITE" id="PS00061">
    <property type="entry name" value="ADH_SHORT"/>
    <property type="match status" value="1"/>
</dbReference>
<evidence type="ECO:0000313" key="5">
    <source>
        <dbReference type="EMBL" id="PQM44947.1"/>
    </source>
</evidence>
<dbReference type="PRINTS" id="PR00080">
    <property type="entry name" value="SDRFAMILY"/>
</dbReference>
<organism evidence="5 6">
    <name type="scientific">Mycobacterium talmoniae</name>
    <dbReference type="NCBI Taxonomy" id="1858794"/>
    <lineage>
        <taxon>Bacteria</taxon>
        <taxon>Bacillati</taxon>
        <taxon>Actinomycetota</taxon>
        <taxon>Actinomycetes</taxon>
        <taxon>Mycobacteriales</taxon>
        <taxon>Mycobacteriaceae</taxon>
        <taxon>Mycobacterium</taxon>
    </lineage>
</organism>
<dbReference type="Proteomes" id="UP000238296">
    <property type="component" value="Unassembled WGS sequence"/>
</dbReference>
<dbReference type="GO" id="GO:0016491">
    <property type="term" value="F:oxidoreductase activity"/>
    <property type="evidence" value="ECO:0007669"/>
    <property type="project" value="UniProtKB-KW"/>
</dbReference>
<dbReference type="PRINTS" id="PR00081">
    <property type="entry name" value="GDHRDH"/>
</dbReference>
<accession>A0A2S8BE43</accession>
<dbReference type="SMART" id="SM00822">
    <property type="entry name" value="PKS_KR"/>
    <property type="match status" value="1"/>
</dbReference>
<dbReference type="Pfam" id="PF00106">
    <property type="entry name" value="adh_short"/>
    <property type="match status" value="1"/>
</dbReference>
<dbReference type="RefSeq" id="WP_242657316.1">
    <property type="nucleotide sequence ID" value="NZ_MLQM01000153.1"/>
</dbReference>
<dbReference type="PANTHER" id="PTHR44196">
    <property type="entry name" value="DEHYDROGENASE/REDUCTASE SDR FAMILY MEMBER 7B"/>
    <property type="match status" value="1"/>
</dbReference>
<dbReference type="EMBL" id="PPEA01000688">
    <property type="protein sequence ID" value="PQM44947.1"/>
    <property type="molecule type" value="Genomic_DNA"/>
</dbReference>
<evidence type="ECO:0000256" key="1">
    <source>
        <dbReference type="ARBA" id="ARBA00006484"/>
    </source>
</evidence>
<dbReference type="InterPro" id="IPR036291">
    <property type="entry name" value="NAD(P)-bd_dom_sf"/>
</dbReference>
<dbReference type="NCBIfam" id="NF004526">
    <property type="entry name" value="PRK05872.1"/>
    <property type="match status" value="1"/>
</dbReference>
<evidence type="ECO:0000256" key="2">
    <source>
        <dbReference type="ARBA" id="ARBA00023002"/>
    </source>
</evidence>
<dbReference type="PANTHER" id="PTHR44196:SF1">
    <property type="entry name" value="DEHYDROGENASE_REDUCTASE SDR FAMILY MEMBER 7B"/>
    <property type="match status" value="1"/>
</dbReference>
<sequence>MNISMGRSARAPAPKPLSDQVVFLTGAAGGVGAEVAHRLHRKGTRLLLVDLDMVRLNELAASLGEDRVMTAVADVRDLGALQSAADRAVERFGGIDTVVANAGILSYGSVRQVDPLAFKRVLDVNVLGVFHTVRAALPSLIDRRGYILVVSSLAAYGGAPGLASYSASKAGVEHFANTLRLELAYLGVDVGSAHMALIDTPLLRDAKADLATFREMLTMQGPGNTVTSVQDCGKAFVSGIEARKHRVNCPRWVGLARWLRPLLATPIGERSMSKSARELLPGLDAEVAALGRSMGARSDLLTSAPEHPQG</sequence>
<comment type="similarity">
    <text evidence="1 3">Belongs to the short-chain dehydrogenases/reductases (SDR) family.</text>
</comment>
<protein>
    <submittedName>
        <fullName evidence="5">Putative NAD-dependent oxidoreductase</fullName>
        <ecNumber evidence="5">1.-.-.-</ecNumber>
    </submittedName>
</protein>
<dbReference type="InterPro" id="IPR002347">
    <property type="entry name" value="SDR_fam"/>
</dbReference>
<comment type="caution">
    <text evidence="5">The sequence shown here is derived from an EMBL/GenBank/DDBJ whole genome shotgun (WGS) entry which is preliminary data.</text>
</comment>
<dbReference type="Gene3D" id="3.40.50.720">
    <property type="entry name" value="NAD(P)-binding Rossmann-like Domain"/>
    <property type="match status" value="1"/>
</dbReference>
<evidence type="ECO:0000256" key="3">
    <source>
        <dbReference type="RuleBase" id="RU000363"/>
    </source>
</evidence>
<reference evidence="5 6" key="1">
    <citation type="journal article" date="2017" name="Int. J. Syst. Evol. Microbiol.">
        <title>Mycobacterium talmoniae sp. nov., a slowly growing mycobacterium isolated from human respiratory samples.</title>
        <authorList>
            <person name="Davidson R.M."/>
            <person name="DeGroote M.A."/>
            <person name="Marola J.L."/>
            <person name="Buss S."/>
            <person name="Jones V."/>
            <person name="McNeil M.R."/>
            <person name="Freifeld A.G."/>
            <person name="Elaine Epperson L."/>
            <person name="Hasan N.A."/>
            <person name="Jackson M."/>
            <person name="Iwen P.C."/>
            <person name="Salfinger M."/>
            <person name="Strong M."/>
        </authorList>
    </citation>
    <scope>NUCLEOTIDE SEQUENCE [LARGE SCALE GENOMIC DNA]</scope>
    <source>
        <strain evidence="5 6">ATCC BAA-2683</strain>
    </source>
</reference>
<name>A0A2S8BE43_9MYCO</name>
<dbReference type="CDD" id="cd05233">
    <property type="entry name" value="SDR_c"/>
    <property type="match status" value="1"/>
</dbReference>
<evidence type="ECO:0000313" key="6">
    <source>
        <dbReference type="Proteomes" id="UP000238296"/>
    </source>
</evidence>
<gene>
    <name evidence="5" type="ORF">C1Y40_04892</name>
</gene>